<comment type="caution">
    <text evidence="2">The sequence shown here is derived from an EMBL/GenBank/DDBJ whole genome shotgun (WGS) entry which is preliminary data.</text>
</comment>
<evidence type="ECO:0000259" key="1">
    <source>
        <dbReference type="Pfam" id="PF03551"/>
    </source>
</evidence>
<dbReference type="EMBL" id="JZWS01000027">
    <property type="protein sequence ID" value="KJR79023.1"/>
    <property type="molecule type" value="Genomic_DNA"/>
</dbReference>
<gene>
    <name evidence="2" type="ORF">TQ35_04140</name>
</gene>
<dbReference type="InterPro" id="IPR036390">
    <property type="entry name" value="WH_DNA-bd_sf"/>
</dbReference>
<feature type="domain" description="Transcription regulator PadR N-terminal" evidence="1">
    <location>
        <begin position="25"/>
        <end position="93"/>
    </location>
</feature>
<dbReference type="PANTHER" id="PTHR43252">
    <property type="entry name" value="TRANSCRIPTIONAL REGULATOR YQJI"/>
    <property type="match status" value="1"/>
</dbReference>
<dbReference type="Pfam" id="PF03551">
    <property type="entry name" value="PadR"/>
    <property type="match status" value="1"/>
</dbReference>
<evidence type="ECO:0000313" key="2">
    <source>
        <dbReference type="EMBL" id="KJR79023.1"/>
    </source>
</evidence>
<organism evidence="2">
    <name type="scientific">Candidatus Aramenus sulfurataquae</name>
    <dbReference type="NCBI Taxonomy" id="1326980"/>
    <lineage>
        <taxon>Archaea</taxon>
        <taxon>Thermoproteota</taxon>
        <taxon>Thermoprotei</taxon>
        <taxon>Sulfolobales</taxon>
        <taxon>Sulfolobaceae</taxon>
        <taxon>Candidatus Aramenus</taxon>
    </lineage>
</organism>
<dbReference type="PANTHER" id="PTHR43252:SF2">
    <property type="entry name" value="TRANSCRIPTION REGULATOR, PADR-LIKE FAMILY"/>
    <property type="match status" value="1"/>
</dbReference>
<dbReference type="InterPro" id="IPR036388">
    <property type="entry name" value="WH-like_DNA-bd_sf"/>
</dbReference>
<reference evidence="2" key="1">
    <citation type="submission" date="2015-03" db="EMBL/GenBank/DDBJ databases">
        <title>Metagenome Sequencing of an Archaeal-Dominated Microbial Community from a Hot Spring at the Los Azufres Geothermal Field, Mexico.</title>
        <authorList>
            <person name="Servin-Garciduenas L.E."/>
            <person name="Martinez-Romero E."/>
        </authorList>
    </citation>
    <scope>NUCLEOTIDE SEQUENCE [LARGE SCALE GENOMIC DNA]</scope>
    <source>
        <strain evidence="2">AZ1-454</strain>
    </source>
</reference>
<dbReference type="Gene3D" id="1.10.10.10">
    <property type="entry name" value="Winged helix-like DNA-binding domain superfamily/Winged helix DNA-binding domain"/>
    <property type="match status" value="1"/>
</dbReference>
<accession>A0A0F2LN73</accession>
<proteinExistence type="predicted"/>
<dbReference type="PATRIC" id="fig|1326980.8.peg.1153"/>
<dbReference type="InterPro" id="IPR005149">
    <property type="entry name" value="Tscrpt_reg_PadR_N"/>
</dbReference>
<dbReference type="SUPFAM" id="SSF46785">
    <property type="entry name" value="Winged helix' DNA-binding domain"/>
    <property type="match status" value="1"/>
</dbReference>
<name>A0A0F2LN73_9CREN</name>
<protein>
    <submittedName>
        <fullName evidence="2">PadR family transcriptional regulator</fullName>
    </submittedName>
</protein>
<sequence>MLSDHFYHVKMNLERLKKGKLKFLILECLNEKPMHTYEIIKTIEKKFGGIYKPSPGSVYPVLKNLVNQKLVGVDERDSKKVYYITEEGRAEYSRMKEKITSFFATHNEYRKLVSKLMDVGLLLYSYKDELRGEKYEKASQIIDKCREEIESILREMT</sequence>
<dbReference type="AlphaFoldDB" id="A0A0F2LN73"/>